<dbReference type="EMBL" id="BAABFR010000030">
    <property type="protein sequence ID" value="GAA4392692.1"/>
    <property type="molecule type" value="Genomic_DNA"/>
</dbReference>
<name>A0ABP8JLE0_9ACTN</name>
<dbReference type="Proteomes" id="UP001500635">
    <property type="component" value="Unassembled WGS sequence"/>
</dbReference>
<organism evidence="1 2">
    <name type="scientific">Tsukamurella soli</name>
    <dbReference type="NCBI Taxonomy" id="644556"/>
    <lineage>
        <taxon>Bacteria</taxon>
        <taxon>Bacillati</taxon>
        <taxon>Actinomycetota</taxon>
        <taxon>Actinomycetes</taxon>
        <taxon>Mycobacteriales</taxon>
        <taxon>Tsukamurellaceae</taxon>
        <taxon>Tsukamurella</taxon>
    </lineage>
</organism>
<keyword evidence="2" id="KW-1185">Reference proteome</keyword>
<protein>
    <submittedName>
        <fullName evidence="1">Uncharacterized protein</fullName>
    </submittedName>
</protein>
<accession>A0ABP8JLE0</accession>
<evidence type="ECO:0000313" key="2">
    <source>
        <dbReference type="Proteomes" id="UP001500635"/>
    </source>
</evidence>
<comment type="caution">
    <text evidence="1">The sequence shown here is derived from an EMBL/GenBank/DDBJ whole genome shotgun (WGS) entry which is preliminary data.</text>
</comment>
<reference evidence="2" key="1">
    <citation type="journal article" date="2019" name="Int. J. Syst. Evol. Microbiol.">
        <title>The Global Catalogue of Microorganisms (GCM) 10K type strain sequencing project: providing services to taxonomists for standard genome sequencing and annotation.</title>
        <authorList>
            <consortium name="The Broad Institute Genomics Platform"/>
            <consortium name="The Broad Institute Genome Sequencing Center for Infectious Disease"/>
            <person name="Wu L."/>
            <person name="Ma J."/>
        </authorList>
    </citation>
    <scope>NUCLEOTIDE SEQUENCE [LARGE SCALE GENOMIC DNA]</scope>
    <source>
        <strain evidence="2">JCM 17688</strain>
    </source>
</reference>
<gene>
    <name evidence="1" type="ORF">GCM10023147_22690</name>
</gene>
<sequence length="85" mass="9159">MGAPSIGTMDGAETIVERVLIESVEGCGIRHWARIDDVSAHHPGFEPLDVHPDLADELIQTALFGGVIHLASTARSRGLFIEARE</sequence>
<proteinExistence type="predicted"/>
<evidence type="ECO:0000313" key="1">
    <source>
        <dbReference type="EMBL" id="GAA4392692.1"/>
    </source>
</evidence>